<dbReference type="Proteomes" id="UP001220064">
    <property type="component" value="Chromosome"/>
</dbReference>
<sequence length="445" mass="48166">MTLTNPTASSATSSAAKSATDSASHTPDTPLLEVFAGLLADGLSLLHACRGHTRDELIHLGIPDTTARDLAKLADTYFGQTAYTRLRDQTLTAIAENQHSLVTLLAVEKLTNQLKHSRDKWKLRHHATNHPGPTSAVCTAARAYCRGLKDPPQPPQPGLDIIRRKSGDTWTLKLHATSDQVAEMAQHITTPEDLIGLIRHHEHTTATATTNPTDAHTSSNEPHAAGANSSGDNQQYSTNSSPAAAHPDNGHTAGDYPAPEVTTQHVICTDCGATTEATQVVAGLRTNVIITLDQFTDILNDNGDDVLLKMTNSATITGTELVTRMLADIGLVTLVHPVEGPINLYRLSRFANDKQRLMAMAENPTCPWDGCHHPADTAQIHHLKAWKNGGNTNPKNLTVACPYHNGVNDDDPSKPRRGRLERVNGKVRRIPPWATTYHTTTNQPT</sequence>
<evidence type="ECO:0000313" key="4">
    <source>
        <dbReference type="EMBL" id="WCZ33129.1"/>
    </source>
</evidence>
<feature type="compositionally biased region" description="Polar residues" evidence="1">
    <location>
        <begin position="227"/>
        <end position="242"/>
    </location>
</feature>
<keyword evidence="5" id="KW-1185">Reference proteome</keyword>
<feature type="region of interest" description="Disordered" evidence="1">
    <location>
        <begin position="208"/>
        <end position="258"/>
    </location>
</feature>
<evidence type="ECO:0000313" key="3">
    <source>
        <dbReference type="EMBL" id="WCZ33095.1"/>
    </source>
</evidence>
<dbReference type="EMBL" id="CP063189">
    <property type="protein sequence ID" value="WCZ33129.1"/>
    <property type="molecule type" value="Genomic_DNA"/>
</dbReference>
<dbReference type="RefSeq" id="WP_273665897.1">
    <property type="nucleotide sequence ID" value="NZ_CP063189.1"/>
</dbReference>
<reference evidence="4 5" key="1">
    <citation type="submission" date="2020-10" db="EMBL/GenBank/DDBJ databases">
        <title>Complete genome sequence of Corynebacterium massiliense DSM 45435, type strain of Corynebacterium massiliense.</title>
        <authorList>
            <person name="Busche T."/>
            <person name="Kalinowski J."/>
            <person name="Ruckert C."/>
        </authorList>
    </citation>
    <scope>NUCLEOTIDE SEQUENCE [LARGE SCALE GENOMIC DNA]</scope>
    <source>
        <strain evidence="4 5">DSM 45435</strain>
    </source>
</reference>
<evidence type="ECO:0000259" key="2">
    <source>
        <dbReference type="SMART" id="SM00507"/>
    </source>
</evidence>
<organism evidence="4 5">
    <name type="scientific">Corynebacterium massiliense DSM 45435</name>
    <dbReference type="NCBI Taxonomy" id="1121364"/>
    <lineage>
        <taxon>Bacteria</taxon>
        <taxon>Bacillati</taxon>
        <taxon>Actinomycetota</taxon>
        <taxon>Actinomycetes</taxon>
        <taxon>Mycobacteriales</taxon>
        <taxon>Corynebacteriaceae</taxon>
        <taxon>Corynebacterium</taxon>
    </lineage>
</organism>
<dbReference type="SMART" id="SM00507">
    <property type="entry name" value="HNHc"/>
    <property type="match status" value="1"/>
</dbReference>
<protein>
    <recommendedName>
        <fullName evidence="2">HNH nuclease domain-containing protein</fullName>
    </recommendedName>
</protein>
<evidence type="ECO:0000256" key="1">
    <source>
        <dbReference type="SAM" id="MobiDB-lite"/>
    </source>
</evidence>
<dbReference type="CDD" id="cd00085">
    <property type="entry name" value="HNHc"/>
    <property type="match status" value="1"/>
</dbReference>
<feature type="domain" description="HNH nuclease" evidence="2">
    <location>
        <begin position="354"/>
        <end position="406"/>
    </location>
</feature>
<dbReference type="InterPro" id="IPR003615">
    <property type="entry name" value="HNH_nuc"/>
</dbReference>
<name>A0ABY7U961_9CORY</name>
<accession>A0ABY7U961</accession>
<gene>
    <name evidence="3" type="ORF">CMASS_08350</name>
    <name evidence="4" type="ORF">CMASS_08555</name>
</gene>
<feature type="compositionally biased region" description="Low complexity" evidence="1">
    <location>
        <begin position="208"/>
        <end position="217"/>
    </location>
</feature>
<feature type="region of interest" description="Disordered" evidence="1">
    <location>
        <begin position="1"/>
        <end position="26"/>
    </location>
</feature>
<dbReference type="EMBL" id="CP063189">
    <property type="protein sequence ID" value="WCZ33095.1"/>
    <property type="molecule type" value="Genomic_DNA"/>
</dbReference>
<dbReference type="Gene3D" id="1.10.30.50">
    <property type="match status" value="1"/>
</dbReference>
<evidence type="ECO:0000313" key="5">
    <source>
        <dbReference type="Proteomes" id="UP001220064"/>
    </source>
</evidence>
<proteinExistence type="predicted"/>